<evidence type="ECO:0000256" key="2">
    <source>
        <dbReference type="HAMAP-Rule" id="MF_00216"/>
    </source>
</evidence>
<dbReference type="SUPFAM" id="SSF50249">
    <property type="entry name" value="Nucleic acid-binding proteins"/>
    <property type="match status" value="1"/>
</dbReference>
<dbReference type="PATRIC" id="fig|351160.9.peg.2718"/>
<dbReference type="HAMAP" id="MF_00216">
    <property type="entry name" value="aIF_1A"/>
    <property type="match status" value="1"/>
</dbReference>
<dbReference type="Proteomes" id="UP000000663">
    <property type="component" value="Chromosome"/>
</dbReference>
<protein>
    <recommendedName>
        <fullName evidence="2">Translation initiation factor 1A</fullName>
        <shortName evidence="2">aIF-1A</shortName>
    </recommendedName>
</protein>
<dbReference type="InterPro" id="IPR012340">
    <property type="entry name" value="NA-bd_OB-fold"/>
</dbReference>
<dbReference type="OrthoDB" id="2586at2157"/>
<comment type="function">
    <text evidence="1 2">Seems to be required for maximal rate of protein biosynthesis. Enhances ribosome dissociation into subunits and stabilizes the binding of the initiator Met-tRNA(I) to 40 S ribosomal subunits.</text>
</comment>
<evidence type="ECO:0000256" key="4">
    <source>
        <dbReference type="RuleBase" id="RU004364"/>
    </source>
</evidence>
<dbReference type="PANTHER" id="PTHR21668">
    <property type="entry name" value="EIF-1A"/>
    <property type="match status" value="1"/>
</dbReference>
<reference evidence="6 7" key="1">
    <citation type="journal article" date="2006" name="Science">
        <title>Genome of rice cluster I archaea -- the key methane producers in the rice rhizosphere.</title>
        <authorList>
            <person name="Erkel C."/>
            <person name="Kube M."/>
            <person name="Reinhardt R."/>
            <person name="Liesack W."/>
        </authorList>
    </citation>
    <scope>NUCLEOTIDE SEQUENCE [LARGE SCALE GENOMIC DNA]</scope>
    <source>
        <strain evidence="7">DSM 22066 / NBRC 105507 / MRE50</strain>
    </source>
</reference>
<gene>
    <name evidence="6" type="primary">eif1a-2</name>
    <name evidence="2" type="synonym">eif1a</name>
    <name evidence="6" type="ORF">NRC12</name>
</gene>
<dbReference type="EMBL" id="AM114193">
    <property type="protein sequence ID" value="CAJ35515.1"/>
    <property type="molecule type" value="Genomic_DNA"/>
</dbReference>
<accession>Q0W7X8</accession>
<evidence type="ECO:0000256" key="1">
    <source>
        <dbReference type="ARBA" id="ARBA00025502"/>
    </source>
</evidence>
<dbReference type="Pfam" id="PF01176">
    <property type="entry name" value="eIF-1a"/>
    <property type="match status" value="1"/>
</dbReference>
<proteinExistence type="inferred from homology"/>
<dbReference type="NCBIfam" id="NF003084">
    <property type="entry name" value="PRK04012.1-3"/>
    <property type="match status" value="1"/>
</dbReference>
<dbReference type="GO" id="GO:0003743">
    <property type="term" value="F:translation initiation factor activity"/>
    <property type="evidence" value="ECO:0007669"/>
    <property type="project" value="UniProtKB-UniRule"/>
</dbReference>
<comment type="similarity">
    <text evidence="2 4">Belongs to the eIF-1A family.</text>
</comment>
<dbReference type="AlphaFoldDB" id="Q0W7X8"/>
<evidence type="ECO:0000259" key="5">
    <source>
        <dbReference type="PROSITE" id="PS50832"/>
    </source>
</evidence>
<evidence type="ECO:0000313" key="7">
    <source>
        <dbReference type="Proteomes" id="UP000000663"/>
    </source>
</evidence>
<dbReference type="PROSITE" id="PS50832">
    <property type="entry name" value="S1_IF1_TYPE"/>
    <property type="match status" value="1"/>
</dbReference>
<name>Q0W7X8_METAR</name>
<dbReference type="NCBIfam" id="NF003085">
    <property type="entry name" value="PRK04012.1-5"/>
    <property type="match status" value="1"/>
</dbReference>
<evidence type="ECO:0000313" key="6">
    <source>
        <dbReference type="EMBL" id="CAJ35515.1"/>
    </source>
</evidence>
<keyword evidence="7" id="KW-1185">Reference proteome</keyword>
<dbReference type="KEGG" id="rci:NRC12"/>
<dbReference type="NCBIfam" id="TIGR00523">
    <property type="entry name" value="eIF-1A"/>
    <property type="match status" value="1"/>
</dbReference>
<dbReference type="SMART" id="SM00652">
    <property type="entry name" value="eIF1a"/>
    <property type="match status" value="1"/>
</dbReference>
<feature type="domain" description="S1-like" evidence="5">
    <location>
        <begin position="6"/>
        <end position="80"/>
    </location>
</feature>
<dbReference type="STRING" id="351160.NRC12"/>
<organism evidence="6 7">
    <name type="scientific">Methanocella arvoryzae (strain DSM 22066 / NBRC 105507 / MRE50)</name>
    <dbReference type="NCBI Taxonomy" id="351160"/>
    <lineage>
        <taxon>Archaea</taxon>
        <taxon>Methanobacteriati</taxon>
        <taxon>Methanobacteriota</taxon>
        <taxon>Stenosarchaea group</taxon>
        <taxon>Methanomicrobia</taxon>
        <taxon>Methanocellales</taxon>
        <taxon>Methanocellaceae</taxon>
        <taxon>Methanocella</taxon>
    </lineage>
</organism>
<dbReference type="Gene3D" id="2.40.50.140">
    <property type="entry name" value="Nucleic acid-binding proteins"/>
    <property type="match status" value="1"/>
</dbReference>
<dbReference type="InterPro" id="IPR006196">
    <property type="entry name" value="RNA-binding_domain_S1_IF1"/>
</dbReference>
<sequence length="96" mass="11122">MDGETVRVRTPDRREGELLGTVINLLGGSRVLVRCMDSVTRMCRIRGKMKKRTWVREGDIVIVVPWDFQNDKGDIIWRYTGPQAEWLSRKGFLKTA</sequence>
<dbReference type="InterPro" id="IPR001253">
    <property type="entry name" value="TIF_eIF-1A"/>
</dbReference>
<dbReference type="CDD" id="cd05793">
    <property type="entry name" value="S1_IF1A"/>
    <property type="match status" value="1"/>
</dbReference>
<dbReference type="eggNOG" id="arCOG01179">
    <property type="taxonomic scope" value="Archaea"/>
</dbReference>
<keyword evidence="2 3" id="KW-0648">Protein biosynthesis</keyword>
<evidence type="ECO:0000256" key="3">
    <source>
        <dbReference type="PROSITE-ProRule" id="PRU00181"/>
    </source>
</evidence>
<dbReference type="GO" id="GO:0003723">
    <property type="term" value="F:RNA binding"/>
    <property type="evidence" value="ECO:0007669"/>
    <property type="project" value="InterPro"/>
</dbReference>
<keyword evidence="2 3" id="KW-0396">Initiation factor</keyword>